<evidence type="ECO:0000256" key="3">
    <source>
        <dbReference type="ARBA" id="ARBA00022448"/>
    </source>
</evidence>
<feature type="region of interest" description="Disordered" evidence="8">
    <location>
        <begin position="620"/>
        <end position="644"/>
    </location>
</feature>
<name>A0A7S0FKA8_9DINO</name>
<feature type="transmembrane region" description="Helical" evidence="9">
    <location>
        <begin position="531"/>
        <end position="557"/>
    </location>
</feature>
<evidence type="ECO:0000256" key="4">
    <source>
        <dbReference type="ARBA" id="ARBA00022692"/>
    </source>
</evidence>
<keyword evidence="3" id="KW-0813">Transport</keyword>
<organism evidence="13">
    <name type="scientific">Pyrodinium bahamense</name>
    <dbReference type="NCBI Taxonomy" id="73915"/>
    <lineage>
        <taxon>Eukaryota</taxon>
        <taxon>Sar</taxon>
        <taxon>Alveolata</taxon>
        <taxon>Dinophyceae</taxon>
        <taxon>Gonyaulacales</taxon>
        <taxon>Pyrocystaceae</taxon>
        <taxon>Pyrodinium</taxon>
    </lineage>
</organism>
<dbReference type="InterPro" id="IPR032880">
    <property type="entry name" value="CSC1/OSCA1-like_N"/>
</dbReference>
<feature type="transmembrane region" description="Helical" evidence="9">
    <location>
        <begin position="285"/>
        <end position="309"/>
    </location>
</feature>
<dbReference type="InterPro" id="IPR003864">
    <property type="entry name" value="CSC1/OSCA1-like_7TM"/>
</dbReference>
<feature type="compositionally biased region" description="Pro residues" evidence="8">
    <location>
        <begin position="630"/>
        <end position="641"/>
    </location>
</feature>
<feature type="transmembrane region" description="Helical" evidence="9">
    <location>
        <begin position="377"/>
        <end position="398"/>
    </location>
</feature>
<feature type="coiled-coil region" evidence="7">
    <location>
        <begin position="200"/>
        <end position="227"/>
    </location>
</feature>
<evidence type="ECO:0000313" key="13">
    <source>
        <dbReference type="EMBL" id="CAD8365706.1"/>
    </source>
</evidence>
<evidence type="ECO:0000256" key="1">
    <source>
        <dbReference type="ARBA" id="ARBA00004141"/>
    </source>
</evidence>
<protein>
    <recommendedName>
        <fullName evidence="14">CSC1/OSCA1-like 7TM region domain-containing protein</fullName>
    </recommendedName>
</protein>
<dbReference type="PANTHER" id="PTHR13018">
    <property type="entry name" value="PROBABLE MEMBRANE PROTEIN DUF221-RELATED"/>
    <property type="match status" value="1"/>
</dbReference>
<dbReference type="AlphaFoldDB" id="A0A7S0FKA8"/>
<feature type="domain" description="CSC1/OSCA1-like cytosolic" evidence="12">
    <location>
        <begin position="129"/>
        <end position="271"/>
    </location>
</feature>
<feature type="region of interest" description="Disordered" evidence="8">
    <location>
        <begin position="682"/>
        <end position="701"/>
    </location>
</feature>
<keyword evidence="7" id="KW-0175">Coiled coil</keyword>
<evidence type="ECO:0000256" key="2">
    <source>
        <dbReference type="ARBA" id="ARBA00007779"/>
    </source>
</evidence>
<keyword evidence="5 9" id="KW-1133">Transmembrane helix</keyword>
<dbReference type="GO" id="GO:0005227">
    <property type="term" value="F:calcium-activated cation channel activity"/>
    <property type="evidence" value="ECO:0007669"/>
    <property type="project" value="InterPro"/>
</dbReference>
<feature type="domain" description="CSC1/OSCA1-like 7TM region" evidence="10">
    <location>
        <begin position="284"/>
        <end position="555"/>
    </location>
</feature>
<dbReference type="Pfam" id="PF02714">
    <property type="entry name" value="RSN1_7TM"/>
    <property type="match status" value="1"/>
</dbReference>
<evidence type="ECO:0000259" key="12">
    <source>
        <dbReference type="Pfam" id="PF14703"/>
    </source>
</evidence>
<feature type="domain" description="CSC1/OSCA1-like N-terminal transmembrane" evidence="11">
    <location>
        <begin position="4"/>
        <end position="106"/>
    </location>
</feature>
<dbReference type="InterPro" id="IPR027815">
    <property type="entry name" value="CSC1/OSCA1-like_cyt"/>
</dbReference>
<feature type="transmembrane region" description="Helical" evidence="9">
    <location>
        <begin position="42"/>
        <end position="67"/>
    </location>
</feature>
<dbReference type="GO" id="GO:0005886">
    <property type="term" value="C:plasma membrane"/>
    <property type="evidence" value="ECO:0007669"/>
    <property type="project" value="TreeGrafter"/>
</dbReference>
<dbReference type="Pfam" id="PF13967">
    <property type="entry name" value="RSN1_TM"/>
    <property type="match status" value="1"/>
</dbReference>
<feature type="transmembrane region" description="Helical" evidence="9">
    <location>
        <begin position="344"/>
        <end position="365"/>
    </location>
</feature>
<dbReference type="EMBL" id="HBEG01028767">
    <property type="protein sequence ID" value="CAD8365706.1"/>
    <property type="molecule type" value="Transcribed_RNA"/>
</dbReference>
<dbReference type="InterPro" id="IPR045122">
    <property type="entry name" value="Csc1-like"/>
</dbReference>
<comment type="subcellular location">
    <subcellularLocation>
        <location evidence="1">Membrane</location>
        <topology evidence="1">Multi-pass membrane protein</topology>
    </subcellularLocation>
</comment>
<keyword evidence="4 9" id="KW-0812">Transmembrane</keyword>
<sequence>MKVPGFFGWMFAAYRTTTQEVMDKAGLDHAMLIEFAKLSMRILIVIGGPLVFVLGPLHLFCGGGAAGEDKLSWMSMGNVEQGSWLCWVHAFVVWYVVIATHKLIFRSMRREFIPRRFKFLKDMPEPRATSVMVEDVPDRLCKEQVLRNYFDENVFGRKVVKHLYFVKQTADLHKMQHNLNKAKDMGVRARLAGTTDPEKLQRMEKLEREVEKEVDRLRKEINDSDELNSRNAFITFKTRRDTVIALKLFSPADEEEIVVTIPPDPSDIIWADMLVDPNLQTFKELVGYGLTAALMIFFMPIVLTIARIASLDNIKDTVPFADDLVHSYPKLATLYNGLVGSLSLSFMMSMLPTFLVLIFSACFVLREGAKLQQLVQVSYFYFLVLYVLLVTAIGSDLLGTGLQIVERPLKVFALLADKMPTRTHFYLSYITVQWGTHAMNLTRYMNLLKFAAFGLVYDKKAAKDLAEPEDQDYYGVGSRSARFALLLVICLVFCTLTPLMTVVGFVNFFLSRLFYSYLFVYSESVKADLGGVFWFESLKHVQMGLFIYIVLMTGVLFERAASPYPAFIAVSCLLYSVSELRYFLREFRWELLELHEVKSDASKVLPGVCYKQPELISQLDPEEPQRQASPPSPPPSQPPSAPDIGTMLQQAACGCVPPVQRTPAFQALQTRLGLGAASPTATAATAAVPRAPANTPRETVL</sequence>
<gene>
    <name evidence="13" type="ORF">PBAH0796_LOCUS17516</name>
</gene>
<feature type="transmembrane region" description="Helical" evidence="9">
    <location>
        <begin position="87"/>
        <end position="105"/>
    </location>
</feature>
<accession>A0A7S0FKA8</accession>
<comment type="similarity">
    <text evidence="2">Belongs to the CSC1 (TC 1.A.17) family.</text>
</comment>
<dbReference type="Pfam" id="PF14703">
    <property type="entry name" value="PHM7_cyt"/>
    <property type="match status" value="1"/>
</dbReference>
<keyword evidence="6 9" id="KW-0472">Membrane</keyword>
<feature type="transmembrane region" description="Helical" evidence="9">
    <location>
        <begin position="483"/>
        <end position="510"/>
    </location>
</feature>
<evidence type="ECO:0000256" key="8">
    <source>
        <dbReference type="SAM" id="MobiDB-lite"/>
    </source>
</evidence>
<reference evidence="13" key="1">
    <citation type="submission" date="2021-01" db="EMBL/GenBank/DDBJ databases">
        <authorList>
            <person name="Corre E."/>
            <person name="Pelletier E."/>
            <person name="Niang G."/>
            <person name="Scheremetjew M."/>
            <person name="Finn R."/>
            <person name="Kale V."/>
            <person name="Holt S."/>
            <person name="Cochrane G."/>
            <person name="Meng A."/>
            <person name="Brown T."/>
            <person name="Cohen L."/>
        </authorList>
    </citation>
    <scope>NUCLEOTIDE SEQUENCE</scope>
    <source>
        <strain evidence="13">Pbaha01</strain>
    </source>
</reference>
<evidence type="ECO:0000256" key="5">
    <source>
        <dbReference type="ARBA" id="ARBA00022989"/>
    </source>
</evidence>
<evidence type="ECO:0000256" key="7">
    <source>
        <dbReference type="SAM" id="Coils"/>
    </source>
</evidence>
<dbReference type="PANTHER" id="PTHR13018:SF5">
    <property type="entry name" value="RE44586P"/>
    <property type="match status" value="1"/>
</dbReference>
<evidence type="ECO:0000256" key="9">
    <source>
        <dbReference type="SAM" id="Phobius"/>
    </source>
</evidence>
<evidence type="ECO:0008006" key="14">
    <source>
        <dbReference type="Google" id="ProtNLM"/>
    </source>
</evidence>
<evidence type="ECO:0000256" key="6">
    <source>
        <dbReference type="ARBA" id="ARBA00023136"/>
    </source>
</evidence>
<evidence type="ECO:0000259" key="11">
    <source>
        <dbReference type="Pfam" id="PF13967"/>
    </source>
</evidence>
<evidence type="ECO:0000259" key="10">
    <source>
        <dbReference type="Pfam" id="PF02714"/>
    </source>
</evidence>
<proteinExistence type="inferred from homology"/>